<comment type="catalytic activity">
    <reaction evidence="8">
        <text>L-aspartate(89)-[ribosomal protein uS12]-hydrogen + (sulfur carrier)-SH + AH2 + 2 S-adenosyl-L-methionine = 3-methylsulfanyl-L-aspartate(89)-[ribosomal protein uS12]-hydrogen + (sulfur carrier)-H + 5'-deoxyadenosine + L-methionine + A + S-adenosyl-L-homocysteine + 2 H(+)</text>
        <dbReference type="Rhea" id="RHEA:37087"/>
        <dbReference type="Rhea" id="RHEA-COMP:10460"/>
        <dbReference type="Rhea" id="RHEA-COMP:10461"/>
        <dbReference type="Rhea" id="RHEA-COMP:14737"/>
        <dbReference type="Rhea" id="RHEA-COMP:14739"/>
        <dbReference type="ChEBI" id="CHEBI:13193"/>
        <dbReference type="ChEBI" id="CHEBI:15378"/>
        <dbReference type="ChEBI" id="CHEBI:17319"/>
        <dbReference type="ChEBI" id="CHEBI:17499"/>
        <dbReference type="ChEBI" id="CHEBI:29917"/>
        <dbReference type="ChEBI" id="CHEBI:29961"/>
        <dbReference type="ChEBI" id="CHEBI:57844"/>
        <dbReference type="ChEBI" id="CHEBI:57856"/>
        <dbReference type="ChEBI" id="CHEBI:59789"/>
        <dbReference type="ChEBI" id="CHEBI:64428"/>
        <dbReference type="ChEBI" id="CHEBI:73599"/>
        <dbReference type="EC" id="2.8.4.4"/>
    </reaction>
</comment>
<proteinExistence type="inferred from homology"/>
<dbReference type="InterPro" id="IPR058240">
    <property type="entry name" value="rSAM_sf"/>
</dbReference>
<dbReference type="FunFam" id="3.80.30.20:FF:000001">
    <property type="entry name" value="tRNA-2-methylthio-N(6)-dimethylallyladenosine synthase 2"/>
    <property type="match status" value="1"/>
</dbReference>
<comment type="function">
    <text evidence="8">Catalyzes the methylthiolation of an aspartic acid residue of ribosomal protein uS12.</text>
</comment>
<dbReference type="InterPro" id="IPR005840">
    <property type="entry name" value="Ribosomal_uS12_MeSTrfase_RimO"/>
</dbReference>
<dbReference type="FunFam" id="2.40.50.140:FF:000210">
    <property type="entry name" value="Ribosomal protein S12 methylthiotransferase RimO"/>
    <property type="match status" value="1"/>
</dbReference>
<dbReference type="InterPro" id="IPR005839">
    <property type="entry name" value="Methylthiotransferase"/>
</dbReference>
<dbReference type="InterPro" id="IPR006638">
    <property type="entry name" value="Elp3/MiaA/NifB-like_rSAM"/>
</dbReference>
<keyword evidence="12" id="KW-0687">Ribonucleoprotein</keyword>
<dbReference type="AlphaFoldDB" id="A0A285PRY2"/>
<feature type="binding site" evidence="8">
    <location>
        <position position="47"/>
    </location>
    <ligand>
        <name>[4Fe-4S] cluster</name>
        <dbReference type="ChEBI" id="CHEBI:49883"/>
        <label>1</label>
    </ligand>
</feature>
<dbReference type="Proteomes" id="UP000217549">
    <property type="component" value="Chromosome I"/>
</dbReference>
<dbReference type="GO" id="GO:0005840">
    <property type="term" value="C:ribosome"/>
    <property type="evidence" value="ECO:0007669"/>
    <property type="project" value="UniProtKB-KW"/>
</dbReference>
<protein>
    <recommendedName>
        <fullName evidence="8">Ribosomal protein uS12 methylthiotransferase RimO</fullName>
        <shortName evidence="8">uS12 MTTase</shortName>
        <shortName evidence="8">uS12 methylthiotransferase</shortName>
        <ecNumber evidence="8">2.8.4.4</ecNumber>
    </recommendedName>
    <alternativeName>
        <fullName evidence="8">Ribosomal protein uS12 (aspartate-C(3))-methylthiotransferase</fullName>
    </alternativeName>
    <alternativeName>
        <fullName evidence="8">Ribosome maturation factor RimO</fullName>
    </alternativeName>
</protein>
<dbReference type="GO" id="GO:0005829">
    <property type="term" value="C:cytosol"/>
    <property type="evidence" value="ECO:0007669"/>
    <property type="project" value="TreeGrafter"/>
</dbReference>
<dbReference type="InterPro" id="IPR012340">
    <property type="entry name" value="NA-bd_OB-fold"/>
</dbReference>
<dbReference type="CDD" id="cd01335">
    <property type="entry name" value="Radical_SAM"/>
    <property type="match status" value="1"/>
</dbReference>
<keyword evidence="5 8" id="KW-0479">Metal-binding</keyword>
<dbReference type="InterPro" id="IPR002792">
    <property type="entry name" value="TRAM_dom"/>
</dbReference>
<dbReference type="PANTHER" id="PTHR43837">
    <property type="entry name" value="RIBOSOMAL PROTEIN S12 METHYLTHIOTRANSFERASE RIMO"/>
    <property type="match status" value="1"/>
</dbReference>
<feature type="domain" description="Radical SAM core" evidence="11">
    <location>
        <begin position="159"/>
        <end position="389"/>
    </location>
</feature>
<feature type="binding site" evidence="8">
    <location>
        <position position="177"/>
    </location>
    <ligand>
        <name>[4Fe-4S] cluster</name>
        <dbReference type="ChEBI" id="CHEBI:49883"/>
        <label>2</label>
        <note>4Fe-4S-S-AdoMet</note>
    </ligand>
</feature>
<dbReference type="InterPro" id="IPR013848">
    <property type="entry name" value="Methylthiotransferase_N"/>
</dbReference>
<evidence type="ECO:0000256" key="2">
    <source>
        <dbReference type="ARBA" id="ARBA00022490"/>
    </source>
</evidence>
<evidence type="ECO:0000256" key="8">
    <source>
        <dbReference type="HAMAP-Rule" id="MF_01865"/>
    </source>
</evidence>
<name>A0A285PRY2_9FIRM</name>
<dbReference type="InterPro" id="IPR020612">
    <property type="entry name" value="Methylthiotransferase_CS"/>
</dbReference>
<accession>A0A285PRY2</accession>
<keyword evidence="6 8" id="KW-0408">Iron</keyword>
<keyword evidence="12" id="KW-0689">Ribosomal protein</keyword>
<dbReference type="PROSITE" id="PS51449">
    <property type="entry name" value="MTTASE_N"/>
    <property type="match status" value="1"/>
</dbReference>
<dbReference type="KEGG" id="ehl:EHLA_1668"/>
<dbReference type="NCBIfam" id="TIGR01125">
    <property type="entry name" value="30S ribosomal protein S12 methylthiotransferase RimO"/>
    <property type="match status" value="1"/>
</dbReference>
<dbReference type="SUPFAM" id="SSF102114">
    <property type="entry name" value="Radical SAM enzymes"/>
    <property type="match status" value="1"/>
</dbReference>
<dbReference type="PROSITE" id="PS51918">
    <property type="entry name" value="RADICAL_SAM"/>
    <property type="match status" value="1"/>
</dbReference>
<evidence type="ECO:0000259" key="9">
    <source>
        <dbReference type="PROSITE" id="PS50926"/>
    </source>
</evidence>
<reference evidence="13" key="1">
    <citation type="submission" date="2017-09" db="EMBL/GenBank/DDBJ databases">
        <authorList>
            <person name="Shetty A S."/>
        </authorList>
    </citation>
    <scope>NUCLEOTIDE SEQUENCE [LARGE SCALE GENOMIC DNA]</scope>
</reference>
<dbReference type="PROSITE" id="PS50926">
    <property type="entry name" value="TRAM"/>
    <property type="match status" value="1"/>
</dbReference>
<feature type="binding site" evidence="8">
    <location>
        <position position="11"/>
    </location>
    <ligand>
        <name>[4Fe-4S] cluster</name>
        <dbReference type="ChEBI" id="CHEBI:49883"/>
        <label>1</label>
    </ligand>
</feature>
<dbReference type="GO" id="GO:0035599">
    <property type="term" value="F:aspartic acid methylthiotransferase activity"/>
    <property type="evidence" value="ECO:0007669"/>
    <property type="project" value="TreeGrafter"/>
</dbReference>
<dbReference type="GO" id="GO:0035600">
    <property type="term" value="P:tRNA methylthiolation"/>
    <property type="evidence" value="ECO:0007669"/>
    <property type="project" value="UniProtKB-ARBA"/>
</dbReference>
<dbReference type="STRING" id="39488.ERS852450_00058"/>
<comment type="cofactor">
    <cofactor evidence="8">
        <name>[4Fe-4S] cluster</name>
        <dbReference type="ChEBI" id="CHEBI:49883"/>
    </cofactor>
    <text evidence="8">Binds 2 [4Fe-4S] clusters. One cluster is coordinated with 3 cysteines and an exchangeable S-adenosyl-L-methionine.</text>
</comment>
<feature type="binding site" evidence="8">
    <location>
        <position position="180"/>
    </location>
    <ligand>
        <name>[4Fe-4S] cluster</name>
        <dbReference type="ChEBI" id="CHEBI:49883"/>
        <label>2</label>
        <note>4Fe-4S-S-AdoMet</note>
    </ligand>
</feature>
<keyword evidence="4 8" id="KW-0949">S-adenosyl-L-methionine</keyword>
<dbReference type="InterPro" id="IPR023404">
    <property type="entry name" value="rSAM_horseshoe"/>
</dbReference>
<dbReference type="FunFam" id="3.40.50.12160:FF:000002">
    <property type="entry name" value="Ribosomal protein S12 methylthiotransferase RimO"/>
    <property type="match status" value="1"/>
</dbReference>
<evidence type="ECO:0000256" key="6">
    <source>
        <dbReference type="ARBA" id="ARBA00023004"/>
    </source>
</evidence>
<dbReference type="PROSITE" id="PS01278">
    <property type="entry name" value="MTTASE_RADICAL"/>
    <property type="match status" value="1"/>
</dbReference>
<feature type="binding site" evidence="8">
    <location>
        <position position="81"/>
    </location>
    <ligand>
        <name>[4Fe-4S] cluster</name>
        <dbReference type="ChEBI" id="CHEBI:49883"/>
        <label>1</label>
    </ligand>
</feature>
<dbReference type="SMART" id="SM00729">
    <property type="entry name" value="Elp3"/>
    <property type="match status" value="1"/>
</dbReference>
<dbReference type="RefSeq" id="WP_096240239.1">
    <property type="nucleotide sequence ID" value="NZ_LT907978.1"/>
</dbReference>
<dbReference type="Pfam" id="PF00919">
    <property type="entry name" value="UPF0004"/>
    <property type="match status" value="1"/>
</dbReference>
<dbReference type="Gene3D" id="3.80.30.20">
    <property type="entry name" value="tm_1862 like domain"/>
    <property type="match status" value="1"/>
</dbReference>
<feature type="domain" description="MTTase N-terminal" evidence="10">
    <location>
        <begin position="2"/>
        <end position="118"/>
    </location>
</feature>
<dbReference type="InterPro" id="IPR038135">
    <property type="entry name" value="Methylthiotransferase_N_sf"/>
</dbReference>
<evidence type="ECO:0000256" key="1">
    <source>
        <dbReference type="ARBA" id="ARBA00022485"/>
    </source>
</evidence>
<dbReference type="Pfam" id="PF18693">
    <property type="entry name" value="TRAM_2"/>
    <property type="match status" value="1"/>
</dbReference>
<dbReference type="GO" id="GO:0046872">
    <property type="term" value="F:metal ion binding"/>
    <property type="evidence" value="ECO:0007669"/>
    <property type="project" value="UniProtKB-KW"/>
</dbReference>
<keyword evidence="13" id="KW-1185">Reference proteome</keyword>
<dbReference type="EC" id="2.8.4.4" evidence="8"/>
<evidence type="ECO:0000259" key="10">
    <source>
        <dbReference type="PROSITE" id="PS51449"/>
    </source>
</evidence>
<dbReference type="GO" id="GO:0140101">
    <property type="term" value="F:catalytic activity, acting on a tRNA"/>
    <property type="evidence" value="ECO:0007669"/>
    <property type="project" value="UniProtKB-ARBA"/>
</dbReference>
<comment type="similarity">
    <text evidence="8">Belongs to the methylthiotransferase family. RimO subfamily.</text>
</comment>
<dbReference type="GO" id="GO:0051539">
    <property type="term" value="F:4 iron, 4 sulfur cluster binding"/>
    <property type="evidence" value="ECO:0007669"/>
    <property type="project" value="UniProtKB-UniRule"/>
</dbReference>
<evidence type="ECO:0000313" key="12">
    <source>
        <dbReference type="EMBL" id="SOB72378.1"/>
    </source>
</evidence>
<keyword evidence="7 8" id="KW-0411">Iron-sulfur</keyword>
<keyword evidence="2 8" id="KW-0963">Cytoplasm</keyword>
<comment type="subcellular location">
    <subcellularLocation>
        <location evidence="8">Cytoplasm</location>
    </subcellularLocation>
</comment>
<dbReference type="SFLD" id="SFLDS00029">
    <property type="entry name" value="Radical_SAM"/>
    <property type="match status" value="1"/>
</dbReference>
<feature type="binding site" evidence="8">
    <location>
        <position position="173"/>
    </location>
    <ligand>
        <name>[4Fe-4S] cluster</name>
        <dbReference type="ChEBI" id="CHEBI:49883"/>
        <label>2</label>
        <note>4Fe-4S-S-AdoMet</note>
    </ligand>
</feature>
<dbReference type="SFLD" id="SFLDF00274">
    <property type="entry name" value="ribosomal_protein_S12_methylth"/>
    <property type="match status" value="1"/>
</dbReference>
<dbReference type="EMBL" id="LT907978">
    <property type="protein sequence ID" value="SOB72378.1"/>
    <property type="molecule type" value="Genomic_DNA"/>
</dbReference>
<dbReference type="GO" id="GO:0103039">
    <property type="term" value="F:protein methylthiotransferase activity"/>
    <property type="evidence" value="ECO:0007669"/>
    <property type="project" value="UniProtKB-EC"/>
</dbReference>
<sequence>MKNVLFVSLGCDKNLVDSEKMLGLLNEAGYRVAQEESEADAIVVNTCCFIHDAKEESIETILEMAEWKKKGDLRALIVTGCMAQRYQDEIQQEIPEVDAVIGTTGYTEIVSILDEILDRTESLQEVSPEEAVTQEKSFINCCPSIDLLPDSLADKRVVTTGGYTAYLKIAEGCNKRCTYCIIPYIRGQYRSFPMEDLLREAKNLASSGVKELILIAQETTVYGMDCYGRKALPELLTKLCEIEGIEWIRILYCYPEEITDELIAVMKKEKKVCHYLDIPIQHSEDTILKRMGRRTNRAELISLVEKLRKEIPDIVLRTTLITGFPGETEEEFNNMVDFVDKMEFDRLGVFPYSAEEGTKAAEMDGQIPEDIKESRRDEIMALQQEISAEKEERRIGQEMSVLIEGYLYEDDIYIGRTYMDAPKVDGNVFVRAEEELISGDIVPVRITGANEYDLMGDVIYADEFTE</sequence>
<keyword evidence="3 8" id="KW-0808">Transferase</keyword>
<dbReference type="Gene3D" id="3.40.50.12160">
    <property type="entry name" value="Methylthiotransferase, N-terminal domain"/>
    <property type="match status" value="1"/>
</dbReference>
<keyword evidence="1 8" id="KW-0004">4Fe-4S</keyword>
<dbReference type="InterPro" id="IPR007197">
    <property type="entry name" value="rSAM"/>
</dbReference>
<dbReference type="HAMAP" id="MF_01865">
    <property type="entry name" value="MTTase_RimO"/>
    <property type="match status" value="1"/>
</dbReference>
<dbReference type="Gene3D" id="2.40.50.140">
    <property type="entry name" value="Nucleic acid-binding proteins"/>
    <property type="match status" value="1"/>
</dbReference>
<dbReference type="PANTHER" id="PTHR43837:SF1">
    <property type="entry name" value="RIBOSOMAL PROTEIN US12 METHYLTHIOTRANSFERASE RIMO"/>
    <property type="match status" value="1"/>
</dbReference>
<evidence type="ECO:0000313" key="13">
    <source>
        <dbReference type="Proteomes" id="UP000217549"/>
    </source>
</evidence>
<evidence type="ECO:0000256" key="5">
    <source>
        <dbReference type="ARBA" id="ARBA00022723"/>
    </source>
</evidence>
<feature type="domain" description="TRAM" evidence="9">
    <location>
        <begin position="392"/>
        <end position="460"/>
    </location>
</feature>
<evidence type="ECO:0000256" key="7">
    <source>
        <dbReference type="ARBA" id="ARBA00023014"/>
    </source>
</evidence>
<dbReference type="SFLD" id="SFLDG01061">
    <property type="entry name" value="methylthiotransferase"/>
    <property type="match status" value="1"/>
</dbReference>
<evidence type="ECO:0000256" key="4">
    <source>
        <dbReference type="ARBA" id="ARBA00022691"/>
    </source>
</evidence>
<evidence type="ECO:0000256" key="3">
    <source>
        <dbReference type="ARBA" id="ARBA00022679"/>
    </source>
</evidence>
<dbReference type="SFLD" id="SFLDG01082">
    <property type="entry name" value="B12-binding_domain_containing"/>
    <property type="match status" value="1"/>
</dbReference>
<evidence type="ECO:0000259" key="11">
    <source>
        <dbReference type="PROSITE" id="PS51918"/>
    </source>
</evidence>
<dbReference type="NCBIfam" id="TIGR00089">
    <property type="entry name" value="MiaB/RimO family radical SAM methylthiotransferase"/>
    <property type="match status" value="1"/>
</dbReference>
<organism evidence="12 13">
    <name type="scientific">Anaerobutyricum hallii</name>
    <dbReference type="NCBI Taxonomy" id="39488"/>
    <lineage>
        <taxon>Bacteria</taxon>
        <taxon>Bacillati</taxon>
        <taxon>Bacillota</taxon>
        <taxon>Clostridia</taxon>
        <taxon>Lachnospirales</taxon>
        <taxon>Lachnospiraceae</taxon>
        <taxon>Anaerobutyricum</taxon>
    </lineage>
</organism>
<gene>
    <name evidence="8" type="primary">rimO</name>
    <name evidence="12" type="ORF">EHLA_1668</name>
</gene>
<dbReference type="Pfam" id="PF04055">
    <property type="entry name" value="Radical_SAM"/>
    <property type="match status" value="1"/>
</dbReference>